<dbReference type="Pfam" id="PF01381">
    <property type="entry name" value="HTH_3"/>
    <property type="match status" value="1"/>
</dbReference>
<accession>G8QRS3</accession>
<name>G8QRS3_SPHPG</name>
<dbReference type="STRING" id="158190.SpiGrapes_1032"/>
<dbReference type="GO" id="GO:0003677">
    <property type="term" value="F:DNA binding"/>
    <property type="evidence" value="ECO:0007669"/>
    <property type="project" value="InterPro"/>
</dbReference>
<protein>
    <submittedName>
        <fullName evidence="2">Putative transcriptional regulator</fullName>
    </submittedName>
</protein>
<dbReference type="AlphaFoldDB" id="G8QRS3"/>
<evidence type="ECO:0000313" key="3">
    <source>
        <dbReference type="Proteomes" id="UP000005632"/>
    </source>
</evidence>
<dbReference type="Gene3D" id="1.10.260.40">
    <property type="entry name" value="lambda repressor-like DNA-binding domains"/>
    <property type="match status" value="1"/>
</dbReference>
<dbReference type="SMART" id="SM00530">
    <property type="entry name" value="HTH_XRE"/>
    <property type="match status" value="1"/>
</dbReference>
<dbReference type="KEGG" id="sgp:SpiGrapes_1032"/>
<organism evidence="2 3">
    <name type="scientific">Sphaerochaeta pleomorpha (strain ATCC BAA-1885 / DSM 22778 / Grapes)</name>
    <dbReference type="NCBI Taxonomy" id="158190"/>
    <lineage>
        <taxon>Bacteria</taxon>
        <taxon>Pseudomonadati</taxon>
        <taxon>Spirochaetota</taxon>
        <taxon>Spirochaetia</taxon>
        <taxon>Spirochaetales</taxon>
        <taxon>Sphaerochaetaceae</taxon>
        <taxon>Sphaerochaeta</taxon>
    </lineage>
</organism>
<dbReference type="PROSITE" id="PS50943">
    <property type="entry name" value="HTH_CROC1"/>
    <property type="match status" value="1"/>
</dbReference>
<proteinExistence type="predicted"/>
<dbReference type="eggNOG" id="COG1396">
    <property type="taxonomic scope" value="Bacteria"/>
</dbReference>
<evidence type="ECO:0000259" key="1">
    <source>
        <dbReference type="PROSITE" id="PS50943"/>
    </source>
</evidence>
<feature type="domain" description="HTH cro/C1-type" evidence="1">
    <location>
        <begin position="10"/>
        <end position="64"/>
    </location>
</feature>
<dbReference type="Proteomes" id="UP000005632">
    <property type="component" value="Chromosome"/>
</dbReference>
<dbReference type="RefSeq" id="WP_014269705.1">
    <property type="nucleotide sequence ID" value="NC_016633.1"/>
</dbReference>
<dbReference type="HOGENOM" id="CLU_2453073_0_0_12"/>
<dbReference type="EMBL" id="CP003155">
    <property type="protein sequence ID" value="AEV28856.1"/>
    <property type="molecule type" value="Genomic_DNA"/>
</dbReference>
<gene>
    <name evidence="2" type="ordered locus">SpiGrapes_1032</name>
</gene>
<dbReference type="InterPro" id="IPR001387">
    <property type="entry name" value="Cro/C1-type_HTH"/>
</dbReference>
<dbReference type="OrthoDB" id="371153at2"/>
<reference evidence="2 3" key="1">
    <citation type="submission" date="2011-11" db="EMBL/GenBank/DDBJ databases">
        <title>Complete sequence of Spirochaeta sp. grapes.</title>
        <authorList>
            <consortium name="US DOE Joint Genome Institute"/>
            <person name="Lucas S."/>
            <person name="Han J."/>
            <person name="Lapidus A."/>
            <person name="Cheng J.-F."/>
            <person name="Goodwin L."/>
            <person name="Pitluck S."/>
            <person name="Peters L."/>
            <person name="Ovchinnikova G."/>
            <person name="Munk A.C."/>
            <person name="Detter J.C."/>
            <person name="Han C."/>
            <person name="Tapia R."/>
            <person name="Land M."/>
            <person name="Hauser L."/>
            <person name="Kyrpides N."/>
            <person name="Ivanova N."/>
            <person name="Pagani I."/>
            <person name="Ritalahtilisa K."/>
            <person name="Loeffler F."/>
            <person name="Woyke T."/>
        </authorList>
    </citation>
    <scope>NUCLEOTIDE SEQUENCE [LARGE SCALE GENOMIC DNA]</scope>
    <source>
        <strain evidence="3">ATCC BAA-1885 / DSM 22778 / Grapes</strain>
    </source>
</reference>
<evidence type="ECO:0000313" key="2">
    <source>
        <dbReference type="EMBL" id="AEV28856.1"/>
    </source>
</evidence>
<keyword evidence="3" id="KW-1185">Reference proteome</keyword>
<dbReference type="CDD" id="cd00093">
    <property type="entry name" value="HTH_XRE"/>
    <property type="match status" value="1"/>
</dbReference>
<dbReference type="SUPFAM" id="SSF47413">
    <property type="entry name" value="lambda repressor-like DNA-binding domains"/>
    <property type="match status" value="1"/>
</dbReference>
<sequence>MNIPQIGLIIKKLRIELHMTQQELIEKAYLTRSQIYYIETCKKIPRKPTLDNICLALGISYCELINYQYSFDSSTPSISSMEAPGATIG</sequence>
<dbReference type="InterPro" id="IPR010982">
    <property type="entry name" value="Lambda_DNA-bd_dom_sf"/>
</dbReference>